<evidence type="ECO:0000313" key="10">
    <source>
        <dbReference type="EMBL" id="RVU39860.1"/>
    </source>
</evidence>
<keyword evidence="3 7" id="KW-0949">S-adenosyl-L-methionine</keyword>
<dbReference type="Gene3D" id="3.40.50.150">
    <property type="entry name" value="Vaccinia Virus protein VP39"/>
    <property type="match status" value="1"/>
</dbReference>
<evidence type="ECO:0000256" key="4">
    <source>
        <dbReference type="ARBA" id="ARBA00022694"/>
    </source>
</evidence>
<feature type="binding site" evidence="7 8">
    <location>
        <position position="189"/>
    </location>
    <ligand>
        <name>S-adenosyl-L-methionine</name>
        <dbReference type="ChEBI" id="CHEBI:59789"/>
    </ligand>
</feature>
<name>A0A437QZE1_9GAMM</name>
<feature type="active site" evidence="9">
    <location>
        <position position="320"/>
    </location>
</feature>
<evidence type="ECO:0000256" key="6">
    <source>
        <dbReference type="ARBA" id="ARBA00052788"/>
    </source>
</evidence>
<feature type="active site" description="Nucleophile" evidence="7 8">
    <location>
        <position position="320"/>
    </location>
</feature>
<dbReference type="FunFam" id="2.40.50.1070:FF:000001">
    <property type="entry name" value="tRNA/tmRNA (uracil-C(5))-methyltransferase"/>
    <property type="match status" value="1"/>
</dbReference>
<proteinExistence type="inferred from homology"/>
<accession>A0A437QZE1</accession>
<protein>
    <recommendedName>
        <fullName evidence="7">tRNA/tmRNA (uracil-C(5))-methyltransferase</fullName>
        <ecNumber evidence="7">2.1.1.35</ecNumber>
    </recommendedName>
    <alternativeName>
        <fullName evidence="7">tRNA (uracil(54)-C(5))-methyltransferase</fullName>
    </alternativeName>
    <alternativeName>
        <fullName evidence="7">tRNA(m5U54)-methyltransferase</fullName>
        <shortName evidence="7">RUMT</shortName>
    </alternativeName>
    <alternativeName>
        <fullName evidence="7">tmRNA (uracil(341)-C(5))-methyltransferase</fullName>
    </alternativeName>
</protein>
<dbReference type="InterPro" id="IPR030391">
    <property type="entry name" value="MeTrfase_TrmA_CS"/>
</dbReference>
<feature type="active site" description="Proton acceptor" evidence="7">
    <location>
        <position position="354"/>
    </location>
</feature>
<reference evidence="10 11" key="1">
    <citation type="submission" date="2019-01" db="EMBL/GenBank/DDBJ databases">
        <authorList>
            <person name="Chen W.-M."/>
        </authorList>
    </citation>
    <scope>NUCLEOTIDE SEQUENCE [LARGE SCALE GENOMIC DNA]</scope>
    <source>
        <strain evidence="10 11">KYPC3</strain>
    </source>
</reference>
<dbReference type="Proteomes" id="UP000283077">
    <property type="component" value="Unassembled WGS sequence"/>
</dbReference>
<evidence type="ECO:0000256" key="5">
    <source>
        <dbReference type="ARBA" id="ARBA00051255"/>
    </source>
</evidence>
<feature type="binding site" evidence="7 8">
    <location>
        <position position="238"/>
    </location>
    <ligand>
        <name>S-adenosyl-L-methionine</name>
        <dbReference type="ChEBI" id="CHEBI:59789"/>
    </ligand>
</feature>
<dbReference type="EC" id="2.1.1.35" evidence="7"/>
<dbReference type="Gene3D" id="2.40.50.1070">
    <property type="match status" value="1"/>
</dbReference>
<dbReference type="PANTHER" id="PTHR47790">
    <property type="entry name" value="TRNA/TMRNA (URACIL-C(5))-METHYLTRANSFERASE"/>
    <property type="match status" value="1"/>
</dbReference>
<gene>
    <name evidence="7 10" type="primary">trmA</name>
    <name evidence="10" type="ORF">EOE67_08050</name>
</gene>
<dbReference type="SUPFAM" id="SSF53335">
    <property type="entry name" value="S-adenosyl-L-methionine-dependent methyltransferases"/>
    <property type="match status" value="1"/>
</dbReference>
<dbReference type="HAMAP" id="MF_01011">
    <property type="entry name" value="RNA_methyltr_TrmA"/>
    <property type="match status" value="1"/>
</dbReference>
<keyword evidence="4 7" id="KW-0819">tRNA processing</keyword>
<dbReference type="PROSITE" id="PS01230">
    <property type="entry name" value="TRMA_1"/>
    <property type="match status" value="1"/>
</dbReference>
<dbReference type="InterPro" id="IPR029063">
    <property type="entry name" value="SAM-dependent_MTases_sf"/>
</dbReference>
<comment type="function">
    <text evidence="7">Dual-specificity methyltransferase that catalyzes the formation of 5-methyluridine at position 54 (m5U54) in all tRNAs, and that of position 341 (m5U341) in tmRNA (transfer-mRNA).</text>
</comment>
<feature type="binding site" evidence="7">
    <location>
        <position position="222"/>
    </location>
    <ligand>
        <name>S-adenosyl-L-methionine</name>
        <dbReference type="ChEBI" id="CHEBI:59789"/>
    </ligand>
</feature>
<evidence type="ECO:0000256" key="1">
    <source>
        <dbReference type="ARBA" id="ARBA00022603"/>
    </source>
</evidence>
<evidence type="ECO:0000313" key="11">
    <source>
        <dbReference type="Proteomes" id="UP000283077"/>
    </source>
</evidence>
<dbReference type="PROSITE" id="PS51687">
    <property type="entry name" value="SAM_MT_RNA_M5U"/>
    <property type="match status" value="1"/>
</dbReference>
<comment type="catalytic activity">
    <reaction evidence="6 7">
        <text>uridine(54) in tRNA + S-adenosyl-L-methionine = 5-methyluridine(54) in tRNA + S-adenosyl-L-homocysteine + H(+)</text>
        <dbReference type="Rhea" id="RHEA:42712"/>
        <dbReference type="Rhea" id="RHEA-COMP:10167"/>
        <dbReference type="Rhea" id="RHEA-COMP:10193"/>
        <dbReference type="ChEBI" id="CHEBI:15378"/>
        <dbReference type="ChEBI" id="CHEBI:57856"/>
        <dbReference type="ChEBI" id="CHEBI:59789"/>
        <dbReference type="ChEBI" id="CHEBI:65315"/>
        <dbReference type="ChEBI" id="CHEBI:74447"/>
        <dbReference type="EC" id="2.1.1.35"/>
    </reaction>
</comment>
<evidence type="ECO:0000256" key="8">
    <source>
        <dbReference type="PROSITE-ProRule" id="PRU01024"/>
    </source>
</evidence>
<comment type="caution">
    <text evidence="10">The sequence shown here is derived from an EMBL/GenBank/DDBJ whole genome shotgun (WGS) entry which is preliminary data.</text>
</comment>
<dbReference type="PANTHER" id="PTHR47790:SF2">
    <property type="entry name" value="TRNA_TMRNA (URACIL-C(5))-METHYLTRANSFERASE"/>
    <property type="match status" value="1"/>
</dbReference>
<dbReference type="InterPro" id="IPR030390">
    <property type="entry name" value="MeTrfase_TrmA_AS"/>
</dbReference>
<dbReference type="RefSeq" id="WP_127698559.1">
    <property type="nucleotide sequence ID" value="NZ_SACS01000007.1"/>
</dbReference>
<evidence type="ECO:0000256" key="2">
    <source>
        <dbReference type="ARBA" id="ARBA00022679"/>
    </source>
</evidence>
<dbReference type="FunFam" id="3.40.50.150:FF:000012">
    <property type="entry name" value="tRNA/tmRNA (uracil-C(5))-methyltransferase"/>
    <property type="match status" value="1"/>
</dbReference>
<dbReference type="InterPro" id="IPR011869">
    <property type="entry name" value="TrmA_MeTrfase"/>
</dbReference>
<dbReference type="EMBL" id="SACS01000007">
    <property type="protein sequence ID" value="RVU39860.1"/>
    <property type="molecule type" value="Genomic_DNA"/>
</dbReference>
<dbReference type="GO" id="GO:0030697">
    <property type="term" value="F:tRNA (uracil(54)-C5)-methyltransferase activity, S-adenosyl methionine-dependent"/>
    <property type="evidence" value="ECO:0007669"/>
    <property type="project" value="UniProtKB-UniRule"/>
</dbReference>
<dbReference type="OrthoDB" id="9804590at2"/>
<dbReference type="PROSITE" id="PS01231">
    <property type="entry name" value="TRMA_2"/>
    <property type="match status" value="1"/>
</dbReference>
<organism evidence="10 11">
    <name type="scientific">Rheinheimera riviphila</name>
    <dbReference type="NCBI Taxonomy" id="1834037"/>
    <lineage>
        <taxon>Bacteria</taxon>
        <taxon>Pseudomonadati</taxon>
        <taxon>Pseudomonadota</taxon>
        <taxon>Gammaproteobacteria</taxon>
        <taxon>Chromatiales</taxon>
        <taxon>Chromatiaceae</taxon>
        <taxon>Rheinheimera</taxon>
    </lineage>
</organism>
<dbReference type="GO" id="GO:0005829">
    <property type="term" value="C:cytosol"/>
    <property type="evidence" value="ECO:0007669"/>
    <property type="project" value="TreeGrafter"/>
</dbReference>
<dbReference type="AlphaFoldDB" id="A0A437QZE1"/>
<dbReference type="GO" id="GO:0000049">
    <property type="term" value="F:tRNA binding"/>
    <property type="evidence" value="ECO:0007669"/>
    <property type="project" value="TreeGrafter"/>
</dbReference>
<evidence type="ECO:0000256" key="7">
    <source>
        <dbReference type="HAMAP-Rule" id="MF_01011"/>
    </source>
</evidence>
<keyword evidence="11" id="KW-1185">Reference proteome</keyword>
<dbReference type="NCBIfam" id="TIGR02143">
    <property type="entry name" value="trmA_only"/>
    <property type="match status" value="1"/>
</dbReference>
<evidence type="ECO:0000256" key="9">
    <source>
        <dbReference type="PROSITE-ProRule" id="PRU10015"/>
    </source>
</evidence>
<feature type="binding site" evidence="7 8">
    <location>
        <position position="217"/>
    </location>
    <ligand>
        <name>S-adenosyl-L-methionine</name>
        <dbReference type="ChEBI" id="CHEBI:59789"/>
    </ligand>
</feature>
<dbReference type="CDD" id="cd02440">
    <property type="entry name" value="AdoMet_MTases"/>
    <property type="match status" value="1"/>
</dbReference>
<sequence>MQLGQVFPAQYQALLDSKVSEMQQLFRPFGIEQTEVYPSSPEHYRLRAEFRIWHEGDDMFHIMFDPITKSKQRIDYFPIACKTIADFMPVLLDALKKRPLLRNRLYQIDYLASLTGELLVSLIYKKPIPAEWQAEAAALKAELSSIQHVDFIGRARKQKILVDRDHLIETLQVQNRQLQYQQIENSFTQPNGEVNQQMLGWACDIAKQLQGDLLELYCGNGNFSLALAPYFNQVIATEIARSSIRCAEHNITLNNINNVQVLQMSAEDVSAALAQGQKLKSIDLAGLALNTILVDPPRAGLDPATEQLVSRFEDIIYISCNPQTLALNLETLCKTHQVQQFALFDQFPYTHHIECGVWLKKITL</sequence>
<evidence type="ECO:0000256" key="3">
    <source>
        <dbReference type="ARBA" id="ARBA00022691"/>
    </source>
</evidence>
<keyword evidence="1 7" id="KW-0489">Methyltransferase</keyword>
<comment type="catalytic activity">
    <reaction evidence="5 7">
        <text>uridine(341) in tmRNA + S-adenosyl-L-methionine = 5-methyluridine(341) in tmRNA + S-adenosyl-L-homocysteine + H(+)</text>
        <dbReference type="Rhea" id="RHEA:43612"/>
        <dbReference type="Rhea" id="RHEA-COMP:10630"/>
        <dbReference type="Rhea" id="RHEA-COMP:10631"/>
        <dbReference type="ChEBI" id="CHEBI:15378"/>
        <dbReference type="ChEBI" id="CHEBI:57856"/>
        <dbReference type="ChEBI" id="CHEBI:59789"/>
        <dbReference type="ChEBI" id="CHEBI:65315"/>
        <dbReference type="ChEBI" id="CHEBI:74447"/>
    </reaction>
</comment>
<dbReference type="GO" id="GO:0019843">
    <property type="term" value="F:rRNA binding"/>
    <property type="evidence" value="ECO:0007669"/>
    <property type="project" value="TreeGrafter"/>
</dbReference>
<keyword evidence="2 7" id="KW-0808">Transferase</keyword>
<comment type="similarity">
    <text evidence="7">Belongs to the class I-like SAM-binding methyltransferase superfamily. RNA M5U methyltransferase family. TrmA subfamily.</text>
</comment>
<dbReference type="GO" id="GO:0030488">
    <property type="term" value="P:tRNA methylation"/>
    <property type="evidence" value="ECO:0007669"/>
    <property type="project" value="UniProtKB-UniRule"/>
</dbReference>
<dbReference type="Pfam" id="PF05958">
    <property type="entry name" value="tRNA_U5-meth_tr"/>
    <property type="match status" value="1"/>
</dbReference>
<feature type="binding site" evidence="7 8">
    <location>
        <position position="295"/>
    </location>
    <ligand>
        <name>S-adenosyl-L-methionine</name>
        <dbReference type="ChEBI" id="CHEBI:59789"/>
    </ligand>
</feature>
<dbReference type="InterPro" id="IPR010280">
    <property type="entry name" value="U5_MeTrfase_fam"/>
</dbReference>